<dbReference type="InterPro" id="IPR002937">
    <property type="entry name" value="Amino_oxidase"/>
</dbReference>
<dbReference type="OrthoDB" id="337830at2"/>
<dbReference type="InterPro" id="IPR036188">
    <property type="entry name" value="FAD/NAD-bd_sf"/>
</dbReference>
<proteinExistence type="predicted"/>
<dbReference type="PRINTS" id="PR00419">
    <property type="entry name" value="ADXRDTASE"/>
</dbReference>
<dbReference type="EMBL" id="FUKO01000019">
    <property type="protein sequence ID" value="SJN28181.1"/>
    <property type="molecule type" value="Genomic_DNA"/>
</dbReference>
<dbReference type="RefSeq" id="WP_087130531.1">
    <property type="nucleotide sequence ID" value="NZ_FUKO01000019.1"/>
</dbReference>
<dbReference type="Proteomes" id="UP000196320">
    <property type="component" value="Unassembled WGS sequence"/>
</dbReference>
<dbReference type="SUPFAM" id="SSF51905">
    <property type="entry name" value="FAD/NAD(P)-binding domain"/>
    <property type="match status" value="1"/>
</dbReference>
<keyword evidence="3" id="KW-1185">Reference proteome</keyword>
<dbReference type="Pfam" id="PF01593">
    <property type="entry name" value="Amino_oxidase"/>
    <property type="match status" value="1"/>
</dbReference>
<organism evidence="2 3">
    <name type="scientific">Microbacterium esteraromaticum</name>
    <dbReference type="NCBI Taxonomy" id="57043"/>
    <lineage>
        <taxon>Bacteria</taxon>
        <taxon>Bacillati</taxon>
        <taxon>Actinomycetota</taxon>
        <taxon>Actinomycetes</taxon>
        <taxon>Micrococcales</taxon>
        <taxon>Microbacteriaceae</taxon>
        <taxon>Microbacterium</taxon>
    </lineage>
</organism>
<protein>
    <submittedName>
        <fullName evidence="2">Amine oxidase</fullName>
    </submittedName>
</protein>
<name>A0A1R4J7T6_9MICO</name>
<sequence>MHDSTRPRVTIVGAGFSGLVAARELEASGIDVTIYEARDRIGGRAWTEDRLGHTLEMGATWVHWMQPFIWTEITRYGQRIYSSPVADDAYWLSGGEVHHGSEADLDEKLIRPQERIFEDSRDFFPFPHDPLHILDGDDSALVERFRAADKGGVLDVLRDGSFSQEEIDLADAYWSAGYNGYTRTASPLMAKHWASLSDHRLSLLDEQTLRFKLENGMRGIYEGIAADLRAPVQLSTPVSAVEHDSDGARVTLADGTVVESDAVIVTAPLGALGSIEFSPALPAPAQSVVEKGFNCTGFKIWIKIRGHHSLIAYAPTGNPLALVRSEYFLEDDTTIMVGFGPDHTAIDLDDKTQVQELLNRWRPDLEVLECTGHDWAADRWSGQTWATPRSGQFLEGWSLFRGTDTRLRFAGADWATGWNGVVVDGAIETGITTARGLINELRAR</sequence>
<dbReference type="InterPro" id="IPR050281">
    <property type="entry name" value="Flavin_monoamine_oxidase"/>
</dbReference>
<gene>
    <name evidence="2" type="ORF">FM104_05920</name>
</gene>
<dbReference type="PANTHER" id="PTHR10742">
    <property type="entry name" value="FLAVIN MONOAMINE OXIDASE"/>
    <property type="match status" value="1"/>
</dbReference>
<accession>A0A1R4J7T6</accession>
<dbReference type="PANTHER" id="PTHR10742:SF410">
    <property type="entry name" value="LYSINE-SPECIFIC HISTONE DEMETHYLASE 2"/>
    <property type="match status" value="1"/>
</dbReference>
<dbReference type="GO" id="GO:0016491">
    <property type="term" value="F:oxidoreductase activity"/>
    <property type="evidence" value="ECO:0007669"/>
    <property type="project" value="InterPro"/>
</dbReference>
<dbReference type="AlphaFoldDB" id="A0A1R4J7T6"/>
<reference evidence="2 3" key="1">
    <citation type="submission" date="2017-02" db="EMBL/GenBank/DDBJ databases">
        <authorList>
            <person name="Peterson S.W."/>
        </authorList>
    </citation>
    <scope>NUCLEOTIDE SEQUENCE [LARGE SCALE GENOMIC DNA]</scope>
    <source>
        <strain evidence="2 3">B Mb 05.01</strain>
    </source>
</reference>
<evidence type="ECO:0000259" key="1">
    <source>
        <dbReference type="Pfam" id="PF01593"/>
    </source>
</evidence>
<feature type="domain" description="Amine oxidase" evidence="1">
    <location>
        <begin position="16"/>
        <end position="437"/>
    </location>
</feature>
<dbReference type="Gene3D" id="3.50.50.60">
    <property type="entry name" value="FAD/NAD(P)-binding domain"/>
    <property type="match status" value="1"/>
</dbReference>
<evidence type="ECO:0000313" key="2">
    <source>
        <dbReference type="EMBL" id="SJN28181.1"/>
    </source>
</evidence>
<evidence type="ECO:0000313" key="3">
    <source>
        <dbReference type="Proteomes" id="UP000196320"/>
    </source>
</evidence>